<dbReference type="GO" id="GO:0004305">
    <property type="term" value="F:ethanolamine kinase activity"/>
    <property type="evidence" value="ECO:0007669"/>
    <property type="project" value="TreeGrafter"/>
</dbReference>
<dbReference type="InParanoid" id="I3EIL3"/>
<dbReference type="Proteomes" id="UP000002872">
    <property type="component" value="Unassembled WGS sequence"/>
</dbReference>
<sequence length="337" mass="39849">MEDNVKRSQGRVLKGKASKAKMAASKFLKCDPSELVAEKEKAGYSNIVYKIIKGKDKYLYKEYLAKTKESMELRWQRFFKSPKILFECEYYHIDEYIDHVPLTKELIKNKEIIQNLARAVAEIHSAENVPECREMNIFYLNAMKRERNNLNSRIRFIRFAQICKKIEKKIECHYSESMFSKDMCICHNDLQFGNILVLPHMKTKIIDFEHVSINIPTVDIANLFNEACTNYNARGAPLLKKQHFIKTNNAKIFVKEYLDHRGINIPTEKVLQEIEKMQTISHYYWFIWATDMILKNKTKSGLDYMTFAKYRLQYLEKDNFITKNNIKELISFITNSL</sequence>
<dbReference type="Pfam" id="PF01633">
    <property type="entry name" value="Choline_kinase"/>
    <property type="match status" value="1"/>
</dbReference>
<accession>I3EIL3</accession>
<gene>
    <name evidence="2" type="ORF">NEQG_00879</name>
</gene>
<reference evidence="2" key="1">
    <citation type="submission" date="2011-01" db="EMBL/GenBank/DDBJ databases">
        <title>The Genome Sequence of Nematocida parisii strain ERTm3.</title>
        <authorList>
            <consortium name="The Broad Institute Genome Sequencing Platform"/>
            <consortium name="The Broad Institute Genome Sequencing Center for Infectious Disease"/>
            <person name="Cuomo C."/>
            <person name="Troemel E."/>
            <person name="Young S.K."/>
            <person name="Zeng Q."/>
            <person name="Gargeya S."/>
            <person name="Fitzgerald M."/>
            <person name="Haas B."/>
            <person name="Abouelleil A."/>
            <person name="Alvarado L."/>
            <person name="Arachchi H.M."/>
            <person name="Berlin A."/>
            <person name="Chapman S.B."/>
            <person name="Gearin G."/>
            <person name="Goldberg J."/>
            <person name="Griggs A."/>
            <person name="Gujja S."/>
            <person name="Hansen M."/>
            <person name="Heiman D."/>
            <person name="Howarth C."/>
            <person name="Larimer J."/>
            <person name="Lui A."/>
            <person name="MacDonald P.J.P."/>
            <person name="McCowen C."/>
            <person name="Montmayeur A."/>
            <person name="Murphy C."/>
            <person name="Neiman D."/>
            <person name="Pearson M."/>
            <person name="Priest M."/>
            <person name="Roberts A."/>
            <person name="Saif S."/>
            <person name="Shea T."/>
            <person name="Sisk P."/>
            <person name="Stolte C."/>
            <person name="Sykes S."/>
            <person name="Wortman J."/>
            <person name="Nusbaum C."/>
            <person name="Birren B."/>
        </authorList>
    </citation>
    <scope>NUCLEOTIDE SEQUENCE</scope>
    <source>
        <strain evidence="2">ERTm3</strain>
    </source>
</reference>
<protein>
    <recommendedName>
        <fullName evidence="4">Choline kinase</fullName>
    </recommendedName>
</protein>
<dbReference type="SUPFAM" id="SSF56112">
    <property type="entry name" value="Protein kinase-like (PK-like)"/>
    <property type="match status" value="1"/>
</dbReference>
<dbReference type="EMBL" id="GL870877">
    <property type="protein sequence ID" value="EIJ89060.1"/>
    <property type="molecule type" value="Genomic_DNA"/>
</dbReference>
<dbReference type="InterPro" id="IPR011009">
    <property type="entry name" value="Kinase-like_dom_sf"/>
</dbReference>
<evidence type="ECO:0000313" key="3">
    <source>
        <dbReference type="Proteomes" id="UP000002872"/>
    </source>
</evidence>
<name>I3EIL3_NEMP3</name>
<dbReference type="Gene3D" id="3.90.1200.10">
    <property type="match status" value="1"/>
</dbReference>
<dbReference type="PANTHER" id="PTHR22603:SF93">
    <property type="entry name" value="RE24176P"/>
    <property type="match status" value="1"/>
</dbReference>
<dbReference type="HOGENOM" id="CLU_888755_0_0_1"/>
<evidence type="ECO:0000256" key="1">
    <source>
        <dbReference type="ARBA" id="ARBA00038211"/>
    </source>
</evidence>
<organism evidence="2 3">
    <name type="scientific">Nematocida parisii (strain ERTm3)</name>
    <name type="common">Nematode killer fungus</name>
    <dbReference type="NCBI Taxonomy" id="935791"/>
    <lineage>
        <taxon>Eukaryota</taxon>
        <taxon>Fungi</taxon>
        <taxon>Fungi incertae sedis</taxon>
        <taxon>Microsporidia</taxon>
        <taxon>Nematocida</taxon>
    </lineage>
</organism>
<dbReference type="VEuPathDB" id="MicrosporidiaDB:NEQG_00879"/>
<proteinExistence type="inferred from homology"/>
<dbReference type="AlphaFoldDB" id="I3EIL3"/>
<evidence type="ECO:0008006" key="4">
    <source>
        <dbReference type="Google" id="ProtNLM"/>
    </source>
</evidence>
<dbReference type="GO" id="GO:0005737">
    <property type="term" value="C:cytoplasm"/>
    <property type="evidence" value="ECO:0007669"/>
    <property type="project" value="TreeGrafter"/>
</dbReference>
<evidence type="ECO:0000313" key="2">
    <source>
        <dbReference type="EMBL" id="EIJ89060.1"/>
    </source>
</evidence>
<dbReference type="STRING" id="935791.I3EIL3"/>
<keyword evidence="3" id="KW-1185">Reference proteome</keyword>
<comment type="similarity">
    <text evidence="1">Belongs to the choline/ethanolamine kinase family.</text>
</comment>
<dbReference type="GO" id="GO:0004103">
    <property type="term" value="F:choline kinase activity"/>
    <property type="evidence" value="ECO:0007669"/>
    <property type="project" value="TreeGrafter"/>
</dbReference>
<dbReference type="OrthoDB" id="10267235at2759"/>
<dbReference type="PANTHER" id="PTHR22603">
    <property type="entry name" value="CHOLINE/ETHANOALAMINE KINASE"/>
    <property type="match status" value="1"/>
</dbReference>
<dbReference type="GO" id="GO:0006646">
    <property type="term" value="P:phosphatidylethanolamine biosynthetic process"/>
    <property type="evidence" value="ECO:0007669"/>
    <property type="project" value="TreeGrafter"/>
</dbReference>
<dbReference type="OMA" id="WKEYANS"/>